<evidence type="ECO:0000313" key="3">
    <source>
        <dbReference type="Proteomes" id="UP001187415"/>
    </source>
</evidence>
<proteinExistence type="predicted"/>
<comment type="caution">
    <text evidence="2">The sequence shown here is derived from an EMBL/GenBank/DDBJ whole genome shotgun (WGS) entry which is preliminary data.</text>
</comment>
<name>A0AA88M963_CHASR</name>
<protein>
    <submittedName>
        <fullName evidence="2">Uncharacterized protein</fullName>
    </submittedName>
</protein>
<dbReference type="AlphaFoldDB" id="A0AA88M963"/>
<evidence type="ECO:0000313" key="2">
    <source>
        <dbReference type="EMBL" id="KAK2833398.1"/>
    </source>
</evidence>
<evidence type="ECO:0000256" key="1">
    <source>
        <dbReference type="SAM" id="MobiDB-lite"/>
    </source>
</evidence>
<dbReference type="EMBL" id="JAUPFM010000013">
    <property type="protein sequence ID" value="KAK2833398.1"/>
    <property type="molecule type" value="Genomic_DNA"/>
</dbReference>
<feature type="compositionally biased region" description="Basic and acidic residues" evidence="1">
    <location>
        <begin position="79"/>
        <end position="93"/>
    </location>
</feature>
<dbReference type="Proteomes" id="UP001187415">
    <property type="component" value="Unassembled WGS sequence"/>
</dbReference>
<feature type="region of interest" description="Disordered" evidence="1">
    <location>
        <begin position="50"/>
        <end position="93"/>
    </location>
</feature>
<organism evidence="2 3">
    <name type="scientific">Channa striata</name>
    <name type="common">Snakehead murrel</name>
    <name type="synonym">Ophicephalus striatus</name>
    <dbReference type="NCBI Taxonomy" id="64152"/>
    <lineage>
        <taxon>Eukaryota</taxon>
        <taxon>Metazoa</taxon>
        <taxon>Chordata</taxon>
        <taxon>Craniata</taxon>
        <taxon>Vertebrata</taxon>
        <taxon>Euteleostomi</taxon>
        <taxon>Actinopterygii</taxon>
        <taxon>Neopterygii</taxon>
        <taxon>Teleostei</taxon>
        <taxon>Neoteleostei</taxon>
        <taxon>Acanthomorphata</taxon>
        <taxon>Anabantaria</taxon>
        <taxon>Anabantiformes</taxon>
        <taxon>Channoidei</taxon>
        <taxon>Channidae</taxon>
        <taxon>Channa</taxon>
    </lineage>
</organism>
<sequence>MSCFDQKLKRNLPSAAIRVSTKDTSMLNIKRMRQTQKWVPATQRSARQLVIEDDEEHGEAEHQSDLETVAFSASQWQGEADHIRQDDKNAGQH</sequence>
<accession>A0AA88M963</accession>
<gene>
    <name evidence="2" type="ORF">Q5P01_017287</name>
</gene>
<keyword evidence="3" id="KW-1185">Reference proteome</keyword>
<reference evidence="2" key="1">
    <citation type="submission" date="2023-07" db="EMBL/GenBank/DDBJ databases">
        <title>Chromosome-level Genome Assembly of Striped Snakehead (Channa striata).</title>
        <authorList>
            <person name="Liu H."/>
        </authorList>
    </citation>
    <scope>NUCLEOTIDE SEQUENCE</scope>
    <source>
        <strain evidence="2">Gz</strain>
        <tissue evidence="2">Muscle</tissue>
    </source>
</reference>